<sequence length="163" mass="18587">MPGAGGKLPQSVLFACRMNSIRSPMAEGILRHVFRRLMYVTSAGILKGTHDPFVDVVMAEIGIDTSRHKPKTFDELEELEGLNFDLVITLSPEAHHRAIEMTRTLSVEIEYWPTPEPDQQAGSREQCLAAYREVRDLLLHRIRARFVGQQPDFRNIPEFRQSS</sequence>
<accession>A0A348G298</accession>
<feature type="domain" description="Phosphotyrosine protein phosphatase I" evidence="2">
    <location>
        <begin position="10"/>
        <end position="149"/>
    </location>
</feature>
<proteinExistence type="predicted"/>
<dbReference type="PANTHER" id="PTHR43428:SF1">
    <property type="entry name" value="ARSENATE REDUCTASE"/>
    <property type="match status" value="1"/>
</dbReference>
<dbReference type="InterPro" id="IPR023485">
    <property type="entry name" value="Ptyr_pPase"/>
</dbReference>
<evidence type="ECO:0000313" key="3">
    <source>
        <dbReference type="EMBL" id="BBF93681.1"/>
    </source>
</evidence>
<dbReference type="SUPFAM" id="SSF52788">
    <property type="entry name" value="Phosphotyrosine protein phosphatases I"/>
    <property type="match status" value="1"/>
</dbReference>
<keyword evidence="4" id="KW-1185">Reference proteome</keyword>
<dbReference type="KEGG" id="blag:BLTE_23660"/>
<dbReference type="InterPro" id="IPR036196">
    <property type="entry name" value="Ptyr_pPase_sf"/>
</dbReference>
<dbReference type="Gene3D" id="3.40.50.2300">
    <property type="match status" value="1"/>
</dbReference>
<reference evidence="3 4" key="1">
    <citation type="submission" date="2018-08" db="EMBL/GenBank/DDBJ databases">
        <title>Complete genome sequencing of Blastochloris tepida GI.</title>
        <authorList>
            <person name="Tsukatani Y."/>
            <person name="Mori H."/>
        </authorList>
    </citation>
    <scope>NUCLEOTIDE SEQUENCE [LARGE SCALE GENOMIC DNA]</scope>
    <source>
        <strain evidence="3 4">GI</strain>
    </source>
</reference>
<dbReference type="EMBL" id="AP018907">
    <property type="protein sequence ID" value="BBF93681.1"/>
    <property type="molecule type" value="Genomic_DNA"/>
</dbReference>
<keyword evidence="1" id="KW-0059">Arsenical resistance</keyword>
<evidence type="ECO:0000313" key="4">
    <source>
        <dbReference type="Proteomes" id="UP000266934"/>
    </source>
</evidence>
<dbReference type="GO" id="GO:0046685">
    <property type="term" value="P:response to arsenic-containing substance"/>
    <property type="evidence" value="ECO:0007669"/>
    <property type="project" value="UniProtKB-KW"/>
</dbReference>
<dbReference type="SMART" id="SM00226">
    <property type="entry name" value="LMWPc"/>
    <property type="match status" value="1"/>
</dbReference>
<gene>
    <name evidence="3" type="ORF">BLTE_23660</name>
</gene>
<dbReference type="Pfam" id="PF01451">
    <property type="entry name" value="LMWPc"/>
    <property type="match status" value="1"/>
</dbReference>
<dbReference type="PANTHER" id="PTHR43428">
    <property type="entry name" value="ARSENATE REDUCTASE"/>
    <property type="match status" value="1"/>
</dbReference>
<evidence type="ECO:0000259" key="2">
    <source>
        <dbReference type="SMART" id="SM00226"/>
    </source>
</evidence>
<dbReference type="Proteomes" id="UP000266934">
    <property type="component" value="Chromosome"/>
</dbReference>
<name>A0A348G298_9HYPH</name>
<evidence type="ECO:0000256" key="1">
    <source>
        <dbReference type="ARBA" id="ARBA00022849"/>
    </source>
</evidence>
<protein>
    <submittedName>
        <fullName evidence="3">ArsC family transcriptional regulator</fullName>
    </submittedName>
</protein>
<organism evidence="3 4">
    <name type="scientific">Blastochloris tepida</name>
    <dbReference type="NCBI Taxonomy" id="2233851"/>
    <lineage>
        <taxon>Bacteria</taxon>
        <taxon>Pseudomonadati</taxon>
        <taxon>Pseudomonadota</taxon>
        <taxon>Alphaproteobacteria</taxon>
        <taxon>Hyphomicrobiales</taxon>
        <taxon>Blastochloridaceae</taxon>
        <taxon>Blastochloris</taxon>
    </lineage>
</organism>
<dbReference type="AlphaFoldDB" id="A0A348G298"/>